<keyword evidence="1" id="KW-1133">Transmembrane helix</keyword>
<feature type="transmembrane region" description="Helical" evidence="1">
    <location>
        <begin position="12"/>
        <end position="29"/>
    </location>
</feature>
<keyword evidence="1" id="KW-0472">Membrane</keyword>
<evidence type="ECO:0000313" key="2">
    <source>
        <dbReference type="EMBL" id="WIF98423.1"/>
    </source>
</evidence>
<evidence type="ECO:0000313" key="3">
    <source>
        <dbReference type="Proteomes" id="UP001236652"/>
    </source>
</evidence>
<feature type="transmembrane region" description="Helical" evidence="1">
    <location>
        <begin position="41"/>
        <end position="60"/>
    </location>
</feature>
<protein>
    <recommendedName>
        <fullName evidence="4">DUF2178 domain-containing protein</fullName>
    </recommendedName>
</protein>
<dbReference type="RefSeq" id="WP_231419764.1">
    <property type="nucleotide sequence ID" value="NZ_CP126446.1"/>
</dbReference>
<name>A0ABY8UYT3_9BACI</name>
<evidence type="ECO:0008006" key="4">
    <source>
        <dbReference type="Google" id="ProtNLM"/>
    </source>
</evidence>
<dbReference type="EMBL" id="CP126446">
    <property type="protein sequence ID" value="WIF98423.1"/>
    <property type="molecule type" value="Genomic_DNA"/>
</dbReference>
<evidence type="ECO:0000256" key="1">
    <source>
        <dbReference type="SAM" id="Phobius"/>
    </source>
</evidence>
<keyword evidence="3" id="KW-1185">Reference proteome</keyword>
<reference evidence="2 3" key="1">
    <citation type="submission" date="2023-05" db="EMBL/GenBank/DDBJ databases">
        <title>Comparative genomics reveals the evidence of polycyclic aromatic hydrocarbons degradation in moderately halophilic genus Pontibacillus.</title>
        <authorList>
            <person name="Yang H."/>
            <person name="Qian Z."/>
        </authorList>
    </citation>
    <scope>NUCLEOTIDE SEQUENCE [LARGE SCALE GENOMIC DNA]</scope>
    <source>
        <strain evidence="3">HN14</strain>
    </source>
</reference>
<accession>A0ABY8UYT3</accession>
<feature type="transmembrane region" description="Helical" evidence="1">
    <location>
        <begin position="116"/>
        <end position="135"/>
    </location>
</feature>
<keyword evidence="1" id="KW-0812">Transmembrane</keyword>
<proteinExistence type="predicted"/>
<dbReference type="Proteomes" id="UP001236652">
    <property type="component" value="Chromosome"/>
</dbReference>
<gene>
    <name evidence="2" type="ORF">QNI29_01765</name>
</gene>
<feature type="transmembrane region" description="Helical" evidence="1">
    <location>
        <begin position="85"/>
        <end position="104"/>
    </location>
</feature>
<organism evidence="2 3">
    <name type="scientific">Pontibacillus chungwhensis</name>
    <dbReference type="NCBI Taxonomy" id="265426"/>
    <lineage>
        <taxon>Bacteria</taxon>
        <taxon>Bacillati</taxon>
        <taxon>Bacillota</taxon>
        <taxon>Bacilli</taxon>
        <taxon>Bacillales</taxon>
        <taxon>Bacillaceae</taxon>
        <taxon>Pontibacillus</taxon>
    </lineage>
</organism>
<sequence length="142" mass="16035">MEKVVKETKWAILILILVSIALLGTWGVVNVYDYNLVNQSALLALSLIPLSAALASYMKLTKIKKNPSLMVSETDERLVSQKNEAAAQTLKVLQAVLFFLYLGYTFMIPEDVFTSIVWWLALGLFFFSIFAPVMFRHIGKKD</sequence>